<feature type="domain" description="6-phosphogluconate dehydrogenase NADP-binding" evidence="5">
    <location>
        <begin position="1"/>
        <end position="155"/>
    </location>
</feature>
<dbReference type="Proteomes" id="UP000186438">
    <property type="component" value="Unassembled WGS sequence"/>
</dbReference>
<evidence type="ECO:0008006" key="9">
    <source>
        <dbReference type="Google" id="ProtNLM"/>
    </source>
</evidence>
<dbReference type="InterPro" id="IPR008927">
    <property type="entry name" value="6-PGluconate_DH-like_C_sf"/>
</dbReference>
<feature type="active site" evidence="4">
    <location>
        <position position="164"/>
    </location>
</feature>
<evidence type="ECO:0000259" key="6">
    <source>
        <dbReference type="Pfam" id="PF14833"/>
    </source>
</evidence>
<keyword evidence="2" id="KW-0560">Oxidoreductase</keyword>
<dbReference type="Pfam" id="PF03446">
    <property type="entry name" value="NAD_binding_2"/>
    <property type="match status" value="1"/>
</dbReference>
<dbReference type="Gene3D" id="3.40.50.720">
    <property type="entry name" value="NAD(P)-binding Rossmann-like Domain"/>
    <property type="match status" value="1"/>
</dbReference>
<evidence type="ECO:0000256" key="3">
    <source>
        <dbReference type="ARBA" id="ARBA00023027"/>
    </source>
</evidence>
<feature type="domain" description="3-hydroxyisobutyrate dehydrogenase-like NAD-binding" evidence="6">
    <location>
        <begin position="158"/>
        <end position="262"/>
    </location>
</feature>
<dbReference type="PIRSF" id="PIRSF000103">
    <property type="entry name" value="HIBADH"/>
    <property type="match status" value="1"/>
</dbReference>
<dbReference type="InterPro" id="IPR015815">
    <property type="entry name" value="HIBADH-related"/>
</dbReference>
<dbReference type="PANTHER" id="PTHR43060">
    <property type="entry name" value="3-HYDROXYISOBUTYRATE DEHYDROGENASE-LIKE 1, MITOCHONDRIAL-RELATED"/>
    <property type="match status" value="1"/>
</dbReference>
<dbReference type="Pfam" id="PF14833">
    <property type="entry name" value="NAD_binding_11"/>
    <property type="match status" value="1"/>
</dbReference>
<evidence type="ECO:0000256" key="2">
    <source>
        <dbReference type="ARBA" id="ARBA00023002"/>
    </source>
</evidence>
<proteinExistence type="inferred from homology"/>
<dbReference type="GO" id="GO:0051287">
    <property type="term" value="F:NAD binding"/>
    <property type="evidence" value="ECO:0007669"/>
    <property type="project" value="InterPro"/>
</dbReference>
<evidence type="ECO:0000259" key="5">
    <source>
        <dbReference type="Pfam" id="PF03446"/>
    </source>
</evidence>
<evidence type="ECO:0000313" key="7">
    <source>
        <dbReference type="EMBL" id="OJZ76186.1"/>
    </source>
</evidence>
<dbReference type="GO" id="GO:0016491">
    <property type="term" value="F:oxidoreductase activity"/>
    <property type="evidence" value="ECO:0007669"/>
    <property type="project" value="UniProtKB-KW"/>
</dbReference>
<protein>
    <recommendedName>
        <fullName evidence="9">6-phosphogluconate dehydrogenase</fullName>
    </recommendedName>
</protein>
<dbReference type="SUPFAM" id="SSF51735">
    <property type="entry name" value="NAD(P)-binding Rossmann-fold domains"/>
    <property type="match status" value="1"/>
</dbReference>
<keyword evidence="8" id="KW-1185">Reference proteome</keyword>
<gene>
    <name evidence="7" type="ORF">BRW65_01810</name>
</gene>
<dbReference type="InterPro" id="IPR029154">
    <property type="entry name" value="HIBADH-like_NADP-bd"/>
</dbReference>
<evidence type="ECO:0000256" key="1">
    <source>
        <dbReference type="ARBA" id="ARBA00009080"/>
    </source>
</evidence>
<dbReference type="InterPro" id="IPR013328">
    <property type="entry name" value="6PGD_dom2"/>
</dbReference>
<evidence type="ECO:0000256" key="4">
    <source>
        <dbReference type="PIRSR" id="PIRSR000103-1"/>
    </source>
</evidence>
<dbReference type="PANTHER" id="PTHR43060:SF15">
    <property type="entry name" value="3-HYDROXYISOBUTYRATE DEHYDROGENASE-LIKE 1, MITOCHONDRIAL-RELATED"/>
    <property type="match status" value="1"/>
</dbReference>
<dbReference type="SUPFAM" id="SSF48179">
    <property type="entry name" value="6-phosphogluconate dehydrogenase C-terminal domain-like"/>
    <property type="match status" value="1"/>
</dbReference>
<comment type="caution">
    <text evidence="7">The sequence shown here is derived from an EMBL/GenBank/DDBJ whole genome shotgun (WGS) entry which is preliminary data.</text>
</comment>
<evidence type="ECO:0000313" key="8">
    <source>
        <dbReference type="Proteomes" id="UP000186438"/>
    </source>
</evidence>
<comment type="similarity">
    <text evidence="1">Belongs to the HIBADH-related family.</text>
</comment>
<name>A0A1Q4I2U6_9MYCO</name>
<keyword evidence="3" id="KW-0520">NAD</keyword>
<accession>A0A1Q4I2U6</accession>
<reference evidence="7 8" key="1">
    <citation type="submission" date="2016-11" db="EMBL/GenBank/DDBJ databases">
        <title>Genome sequences of unsequenced Mycobacteria.</title>
        <authorList>
            <person name="Greninger A.L."/>
            <person name="Fang F."/>
            <person name="Jerome K.R."/>
        </authorList>
    </citation>
    <scope>NUCLEOTIDE SEQUENCE [LARGE SCALE GENOMIC DNA]</scope>
    <source>
        <strain evidence="7 8">M11</strain>
    </source>
</reference>
<dbReference type="AlphaFoldDB" id="A0A1Q4I2U6"/>
<dbReference type="InterPro" id="IPR036291">
    <property type="entry name" value="NAD(P)-bd_dom_sf"/>
</dbReference>
<dbReference type="EMBL" id="MPNT01000001">
    <property type="protein sequence ID" value="OJZ76186.1"/>
    <property type="molecule type" value="Genomic_DNA"/>
</dbReference>
<organism evidence="7 8">
    <name type="scientific">Mycobacterium paraffinicum</name>
    <dbReference type="NCBI Taxonomy" id="53378"/>
    <lineage>
        <taxon>Bacteria</taxon>
        <taxon>Bacillati</taxon>
        <taxon>Actinomycetota</taxon>
        <taxon>Actinomycetes</taxon>
        <taxon>Mycobacteriales</taxon>
        <taxon>Mycobacteriaceae</taxon>
        <taxon>Mycobacterium</taxon>
    </lineage>
</organism>
<sequence>MVGLGAIGTGIVVSLLRSGRTPLVFDVRPDAADGIEGISQQEASAAELARGCDVVLLAVFDEEQARHALAGPGGILAGALPGSIVVVLSTVPVAAVKEFHTMCAAHDVALLDCGVTPGDQAAHNGLVGLLGGPDHIVARALPVLKDFARAIVHCGPVGAGMTAKIARNLITYATWAAVDEAADLAVAGGVDLPTFLEALRETEAEHAQPLKMLEVRTFPVAVPQDRIANAINVATKDLDAATALAAARGVATPLTEAVKPLMGGVFAGRRPAARPI</sequence>
<dbReference type="GO" id="GO:0050661">
    <property type="term" value="F:NADP binding"/>
    <property type="evidence" value="ECO:0007669"/>
    <property type="project" value="InterPro"/>
</dbReference>
<dbReference type="STRING" id="53378.BRW65_01810"/>
<dbReference type="InterPro" id="IPR006115">
    <property type="entry name" value="6PGDH_NADP-bd"/>
</dbReference>
<dbReference type="Gene3D" id="1.10.1040.10">
    <property type="entry name" value="N-(1-d-carboxylethyl)-l-norvaline Dehydrogenase, domain 2"/>
    <property type="match status" value="1"/>
</dbReference>